<evidence type="ECO:0000313" key="2">
    <source>
        <dbReference type="EMBL" id="MEF3368157.1"/>
    </source>
</evidence>
<feature type="non-terminal residue" evidence="2">
    <location>
        <position position="1"/>
    </location>
</feature>
<accession>A0ABU7XM74</accession>
<organism evidence="2 3">
    <name type="scientific">Methylocystis borbori</name>
    <dbReference type="NCBI Taxonomy" id="3118750"/>
    <lineage>
        <taxon>Bacteria</taxon>
        <taxon>Pseudomonadati</taxon>
        <taxon>Pseudomonadota</taxon>
        <taxon>Alphaproteobacteria</taxon>
        <taxon>Hyphomicrobiales</taxon>
        <taxon>Methylocystaceae</taxon>
        <taxon>Methylocystis</taxon>
    </lineage>
</organism>
<comment type="caution">
    <text evidence="2">The sequence shown here is derived from an EMBL/GenBank/DDBJ whole genome shotgun (WGS) entry which is preliminary data.</text>
</comment>
<feature type="coiled-coil region" evidence="1">
    <location>
        <begin position="94"/>
        <end position="162"/>
    </location>
</feature>
<dbReference type="Proteomes" id="UP001350748">
    <property type="component" value="Unassembled WGS sequence"/>
</dbReference>
<keyword evidence="3" id="KW-1185">Reference proteome</keyword>
<protein>
    <submittedName>
        <fullName evidence="2">Chromosome segregation protein SMC</fullName>
    </submittedName>
</protein>
<feature type="non-terminal residue" evidence="2">
    <location>
        <position position="174"/>
    </location>
</feature>
<dbReference type="EMBL" id="JAZHYN010000105">
    <property type="protein sequence ID" value="MEF3368157.1"/>
    <property type="molecule type" value="Genomic_DNA"/>
</dbReference>
<proteinExistence type="predicted"/>
<keyword evidence="1" id="KW-0175">Coiled coil</keyword>
<sequence>WDGFTQAAEAPTAAARRLAEKNRLADLRVEAAAARATAEGLAEELNLAREAARLAGEAEAEARAAQRRGRVGFEEARERHVAAERRQAQIAQRLSALEEAKAQTLANRDEAAQKRAGATQALDELEEPAFLAGALENLRARAMAERAQASEARAALANLRHEVSSRAARVAAIA</sequence>
<evidence type="ECO:0000256" key="1">
    <source>
        <dbReference type="SAM" id="Coils"/>
    </source>
</evidence>
<feature type="coiled-coil region" evidence="1">
    <location>
        <begin position="24"/>
        <end position="68"/>
    </location>
</feature>
<gene>
    <name evidence="2" type="ORF">V3H18_16600</name>
</gene>
<evidence type="ECO:0000313" key="3">
    <source>
        <dbReference type="Proteomes" id="UP001350748"/>
    </source>
</evidence>
<name>A0ABU7XM74_9HYPH</name>
<reference evidence="2 3" key="1">
    <citation type="submission" date="2024-02" db="EMBL/GenBank/DDBJ databases">
        <authorList>
            <person name="Grouzdev D."/>
        </authorList>
    </citation>
    <scope>NUCLEOTIDE SEQUENCE [LARGE SCALE GENOMIC DNA]</scope>
    <source>
        <strain evidence="2 3">9N</strain>
    </source>
</reference>